<organism evidence="1">
    <name type="scientific">marine metagenome</name>
    <dbReference type="NCBI Taxonomy" id="408172"/>
    <lineage>
        <taxon>unclassified sequences</taxon>
        <taxon>metagenomes</taxon>
        <taxon>ecological metagenomes</taxon>
    </lineage>
</organism>
<gene>
    <name evidence="1" type="ORF">METZ01_LOCUS238186</name>
</gene>
<evidence type="ECO:0000313" key="1">
    <source>
        <dbReference type="EMBL" id="SVB85332.1"/>
    </source>
</evidence>
<name>A0A382HDV2_9ZZZZ</name>
<proteinExistence type="predicted"/>
<feature type="non-terminal residue" evidence="1">
    <location>
        <position position="1"/>
    </location>
</feature>
<protein>
    <submittedName>
        <fullName evidence="1">Uncharacterized protein</fullName>
    </submittedName>
</protein>
<dbReference type="EMBL" id="UINC01060629">
    <property type="protein sequence ID" value="SVB85332.1"/>
    <property type="molecule type" value="Genomic_DNA"/>
</dbReference>
<accession>A0A382HDV2</accession>
<sequence length="50" mass="5463">VATPTEEIQKGITLPQNQILGEAITPILKEALPKVVVVEVQDRIVLETEV</sequence>
<reference evidence="1" key="1">
    <citation type="submission" date="2018-05" db="EMBL/GenBank/DDBJ databases">
        <authorList>
            <person name="Lanie J.A."/>
            <person name="Ng W.-L."/>
            <person name="Kazmierczak K.M."/>
            <person name="Andrzejewski T.M."/>
            <person name="Davidsen T.M."/>
            <person name="Wayne K.J."/>
            <person name="Tettelin H."/>
            <person name="Glass J.I."/>
            <person name="Rusch D."/>
            <person name="Podicherti R."/>
            <person name="Tsui H.-C.T."/>
            <person name="Winkler M.E."/>
        </authorList>
    </citation>
    <scope>NUCLEOTIDE SEQUENCE</scope>
</reference>
<dbReference type="AlphaFoldDB" id="A0A382HDV2"/>